<evidence type="ECO:0000256" key="10">
    <source>
        <dbReference type="ARBA" id="ARBA00023136"/>
    </source>
</evidence>
<evidence type="ECO:0000256" key="2">
    <source>
        <dbReference type="ARBA" id="ARBA00022475"/>
    </source>
</evidence>
<dbReference type="Proteomes" id="UP000597853">
    <property type="component" value="Unassembled WGS sequence"/>
</dbReference>
<evidence type="ECO:0000256" key="5">
    <source>
        <dbReference type="ARBA" id="ARBA00022741"/>
    </source>
</evidence>
<evidence type="ECO:0000313" key="13">
    <source>
        <dbReference type="Proteomes" id="UP000597853"/>
    </source>
</evidence>
<keyword evidence="5" id="KW-0547">Nucleotide-binding</keyword>
<comment type="caution">
    <text evidence="12">The sequence shown here is derived from an EMBL/GenBank/DDBJ whole genome shotgun (WGS) entry which is preliminary data.</text>
</comment>
<dbReference type="EMBL" id="BMTX01000001">
    <property type="protein sequence ID" value="GGS29609.1"/>
    <property type="molecule type" value="Genomic_DNA"/>
</dbReference>
<evidence type="ECO:0000256" key="9">
    <source>
        <dbReference type="ARBA" id="ARBA00023065"/>
    </source>
</evidence>
<dbReference type="PANTHER" id="PTHR30042:SF2">
    <property type="entry name" value="POTASSIUM-TRANSPORTING ATPASE KDPC SUBUNIT"/>
    <property type="match status" value="1"/>
</dbReference>
<evidence type="ECO:0000256" key="11">
    <source>
        <dbReference type="SAM" id="MobiDB-lite"/>
    </source>
</evidence>
<keyword evidence="6" id="KW-0067">ATP-binding</keyword>
<keyword evidence="1" id="KW-0813">Transport</keyword>
<keyword evidence="3" id="KW-0633">Potassium transport</keyword>
<keyword evidence="8" id="KW-1133">Transmembrane helix</keyword>
<evidence type="ECO:0000256" key="8">
    <source>
        <dbReference type="ARBA" id="ARBA00022989"/>
    </source>
</evidence>
<feature type="region of interest" description="Disordered" evidence="11">
    <location>
        <begin position="1"/>
        <end position="27"/>
    </location>
</feature>
<sequence length="203" mass="22014">MRRPLPPARHGHRAGPVPRQGERLRDQGGRHGRRLLTHRAGVQPAAEGGQATPAPDLTWFQGRPQNGLGTNTVNTQYDLILSGATNRSGDNDQLVQWVRDAKAAVVRDNSTDTCKVSPSQVPPDALTSSGSGLDPHISPQYANLQVHRVAERNGLPLAEVRELVTAHTECRTLGFMGEPRVNVLQLDIALRQLTTGAALREGR</sequence>
<keyword evidence="13" id="KW-1185">Reference proteome</keyword>
<keyword evidence="2" id="KW-1003">Cell membrane</keyword>
<organism evidence="12 13">
    <name type="scientific">Streptomyces pseudogriseolus</name>
    <name type="common">Streptomyces gancidicus</name>
    <name type="synonym">Streptomyces rubiginosus</name>
    <dbReference type="NCBI Taxonomy" id="36817"/>
    <lineage>
        <taxon>Bacteria</taxon>
        <taxon>Bacillati</taxon>
        <taxon>Actinomycetota</taxon>
        <taxon>Actinomycetes</taxon>
        <taxon>Kitasatosporales</taxon>
        <taxon>Streptomycetaceae</taxon>
        <taxon>Streptomyces</taxon>
        <taxon>Streptomyces pseudogriseolus group</taxon>
    </lineage>
</organism>
<feature type="compositionally biased region" description="Basic residues" evidence="11">
    <location>
        <begin position="1"/>
        <end position="13"/>
    </location>
</feature>
<keyword evidence="7" id="KW-0630">Potassium</keyword>
<protein>
    <submittedName>
        <fullName evidence="12">Uncharacterized protein</fullName>
    </submittedName>
</protein>
<keyword evidence="10" id="KW-0472">Membrane</keyword>
<evidence type="ECO:0000256" key="1">
    <source>
        <dbReference type="ARBA" id="ARBA00022448"/>
    </source>
</evidence>
<dbReference type="InterPro" id="IPR003820">
    <property type="entry name" value="KdpC"/>
</dbReference>
<name>A0ABQ2SJJ6_STREZ</name>
<feature type="region of interest" description="Disordered" evidence="11">
    <location>
        <begin position="113"/>
        <end position="133"/>
    </location>
</feature>
<evidence type="ECO:0000256" key="6">
    <source>
        <dbReference type="ARBA" id="ARBA00022840"/>
    </source>
</evidence>
<evidence type="ECO:0000256" key="4">
    <source>
        <dbReference type="ARBA" id="ARBA00022692"/>
    </source>
</evidence>
<dbReference type="PANTHER" id="PTHR30042">
    <property type="entry name" value="POTASSIUM-TRANSPORTING ATPASE C CHAIN"/>
    <property type="match status" value="1"/>
</dbReference>
<keyword evidence="4" id="KW-0812">Transmembrane</keyword>
<accession>A0ABQ2SJJ6</accession>
<evidence type="ECO:0000313" key="12">
    <source>
        <dbReference type="EMBL" id="GGS29609.1"/>
    </source>
</evidence>
<dbReference type="Pfam" id="PF02669">
    <property type="entry name" value="KdpC"/>
    <property type="match status" value="1"/>
</dbReference>
<evidence type="ECO:0000256" key="7">
    <source>
        <dbReference type="ARBA" id="ARBA00022958"/>
    </source>
</evidence>
<evidence type="ECO:0000256" key="3">
    <source>
        <dbReference type="ARBA" id="ARBA00022538"/>
    </source>
</evidence>
<proteinExistence type="predicted"/>
<keyword evidence="9" id="KW-0406">Ion transport</keyword>
<reference evidence="13" key="1">
    <citation type="journal article" date="2019" name="Int. J. Syst. Evol. Microbiol.">
        <title>The Global Catalogue of Microorganisms (GCM) 10K type strain sequencing project: providing services to taxonomists for standard genome sequencing and annotation.</title>
        <authorList>
            <consortium name="The Broad Institute Genomics Platform"/>
            <consortium name="The Broad Institute Genome Sequencing Center for Infectious Disease"/>
            <person name="Wu L."/>
            <person name="Ma J."/>
        </authorList>
    </citation>
    <scope>NUCLEOTIDE SEQUENCE [LARGE SCALE GENOMIC DNA]</scope>
    <source>
        <strain evidence="13">JCM 4416</strain>
    </source>
</reference>
<gene>
    <name evidence="12" type="ORF">GCM10010285_05200</name>
</gene>